<comment type="caution">
    <text evidence="1">The sequence shown here is derived from an EMBL/GenBank/DDBJ whole genome shotgun (WGS) entry which is preliminary data.</text>
</comment>
<sequence length="294" mass="32747">MWDEAIRTRVHLSSFQTREAAVSQRRHFWPAAVRAAIQQLKWPLYTANVAGGYRKPFTFTLPSGNPIHPRGPDCADNNHSSSFLRSSHDDASRLITFSDSHRFGETQSDLVTVEMDSGVARSQAMANVAVVLPITYFMPRVTDLETDTKAPELLLDGLTEKPCPWPFGLEQSQVGVDYRGGNLRAKSALPRKELSGDYPPAVWSTMRVGIGVDPPYSASGMGFQSVGKGMRGGVPRSQILKGLSWRGDDGRCVNDYPKEKPGDSRHLRPIRNFRIVALLSRQIGPDERWREETP</sequence>
<organism evidence="1 2">
    <name type="scientific">Artomyces pyxidatus</name>
    <dbReference type="NCBI Taxonomy" id="48021"/>
    <lineage>
        <taxon>Eukaryota</taxon>
        <taxon>Fungi</taxon>
        <taxon>Dikarya</taxon>
        <taxon>Basidiomycota</taxon>
        <taxon>Agaricomycotina</taxon>
        <taxon>Agaricomycetes</taxon>
        <taxon>Russulales</taxon>
        <taxon>Auriscalpiaceae</taxon>
        <taxon>Artomyces</taxon>
    </lineage>
</organism>
<proteinExistence type="predicted"/>
<protein>
    <submittedName>
        <fullName evidence="1">Uncharacterized protein</fullName>
    </submittedName>
</protein>
<accession>A0ACB8T9X8</accession>
<reference evidence="1" key="2">
    <citation type="journal article" date="2022" name="New Phytol.">
        <title>Evolutionary transition to the ectomycorrhizal habit in the genomes of a hyperdiverse lineage of mushroom-forming fungi.</title>
        <authorList>
            <person name="Looney B."/>
            <person name="Miyauchi S."/>
            <person name="Morin E."/>
            <person name="Drula E."/>
            <person name="Courty P.E."/>
            <person name="Kohler A."/>
            <person name="Kuo A."/>
            <person name="LaButti K."/>
            <person name="Pangilinan J."/>
            <person name="Lipzen A."/>
            <person name="Riley R."/>
            <person name="Andreopoulos W."/>
            <person name="He G."/>
            <person name="Johnson J."/>
            <person name="Nolan M."/>
            <person name="Tritt A."/>
            <person name="Barry K.W."/>
            <person name="Grigoriev I.V."/>
            <person name="Nagy L.G."/>
            <person name="Hibbett D."/>
            <person name="Henrissat B."/>
            <person name="Matheny P.B."/>
            <person name="Labbe J."/>
            <person name="Martin F.M."/>
        </authorList>
    </citation>
    <scope>NUCLEOTIDE SEQUENCE</scope>
    <source>
        <strain evidence="1">HHB10654</strain>
    </source>
</reference>
<keyword evidence="2" id="KW-1185">Reference proteome</keyword>
<evidence type="ECO:0000313" key="1">
    <source>
        <dbReference type="EMBL" id="KAI0065332.1"/>
    </source>
</evidence>
<name>A0ACB8T9X8_9AGAM</name>
<reference evidence="1" key="1">
    <citation type="submission" date="2021-03" db="EMBL/GenBank/DDBJ databases">
        <authorList>
            <consortium name="DOE Joint Genome Institute"/>
            <person name="Ahrendt S."/>
            <person name="Looney B.P."/>
            <person name="Miyauchi S."/>
            <person name="Morin E."/>
            <person name="Drula E."/>
            <person name="Courty P.E."/>
            <person name="Chicoki N."/>
            <person name="Fauchery L."/>
            <person name="Kohler A."/>
            <person name="Kuo A."/>
            <person name="Labutti K."/>
            <person name="Pangilinan J."/>
            <person name="Lipzen A."/>
            <person name="Riley R."/>
            <person name="Andreopoulos W."/>
            <person name="He G."/>
            <person name="Johnson J."/>
            <person name="Barry K.W."/>
            <person name="Grigoriev I.V."/>
            <person name="Nagy L."/>
            <person name="Hibbett D."/>
            <person name="Henrissat B."/>
            <person name="Matheny P.B."/>
            <person name="Labbe J."/>
            <person name="Martin F."/>
        </authorList>
    </citation>
    <scope>NUCLEOTIDE SEQUENCE</scope>
    <source>
        <strain evidence="1">HHB10654</strain>
    </source>
</reference>
<dbReference type="EMBL" id="MU277196">
    <property type="protein sequence ID" value="KAI0065332.1"/>
    <property type="molecule type" value="Genomic_DNA"/>
</dbReference>
<evidence type="ECO:0000313" key="2">
    <source>
        <dbReference type="Proteomes" id="UP000814140"/>
    </source>
</evidence>
<dbReference type="Proteomes" id="UP000814140">
    <property type="component" value="Unassembled WGS sequence"/>
</dbReference>
<gene>
    <name evidence="1" type="ORF">BV25DRAFT_1836609</name>
</gene>